<keyword evidence="3" id="KW-1185">Reference proteome</keyword>
<evidence type="ECO:0000313" key="3">
    <source>
        <dbReference type="Proteomes" id="UP000027120"/>
    </source>
</evidence>
<dbReference type="AlphaFoldDB" id="A0A067FKQ3"/>
<dbReference type="Gene3D" id="3.80.10.10">
    <property type="entry name" value="Ribonuclease Inhibitor"/>
    <property type="match status" value="2"/>
</dbReference>
<name>A0A067FKQ3_CITSI</name>
<feature type="non-terminal residue" evidence="2">
    <location>
        <position position="1"/>
    </location>
</feature>
<evidence type="ECO:0008006" key="4">
    <source>
        <dbReference type="Google" id="ProtNLM"/>
    </source>
</evidence>
<accession>A0A067FKQ3</accession>
<dbReference type="SUPFAM" id="SSF52047">
    <property type="entry name" value="RNI-like"/>
    <property type="match status" value="1"/>
</dbReference>
<dbReference type="PANTHER" id="PTHR36766">
    <property type="entry name" value="PLANT BROAD-SPECTRUM MILDEW RESISTANCE PROTEIN RPW8"/>
    <property type="match status" value="1"/>
</dbReference>
<dbReference type="InterPro" id="IPR032675">
    <property type="entry name" value="LRR_dom_sf"/>
</dbReference>
<dbReference type="GO" id="GO:0006952">
    <property type="term" value="P:defense response"/>
    <property type="evidence" value="ECO:0007669"/>
    <property type="project" value="UniProtKB-KW"/>
</dbReference>
<evidence type="ECO:0000313" key="2">
    <source>
        <dbReference type="EMBL" id="KDO64037.1"/>
    </source>
</evidence>
<proteinExistence type="predicted"/>
<sequence length="334" mass="36939">FYGNGCLIPFPSLETLRFENMQEREDWIPYSSSQEVEVFPNLRDLFLLRCSKLLGTLPKHLPSLQKLVIQRCEKLLVDLPSLPSLNELKLGGCKKGGLQKGQPIIGRRIHYGCADTSSSLRVCLQCCNSLTNNARVQLPLSLKDLSIAFCDNLRTLVEEEGIPKGSRKYSSHLECLHILSCPSPTSIFSENELPATLQRLEVNSCSKLALLTLSGNLPQGPKYLELTSCSKWESIADNNTSLQVITVFRCKNLKTLPDGLHKLNNLQAFTICKNLVSFPKGGLPSTQLRDPDITGCQKLEALPDGDLSSTFKTGKSSKCGIFPGGWLSHRSCFP</sequence>
<dbReference type="Proteomes" id="UP000027120">
    <property type="component" value="Unassembled WGS sequence"/>
</dbReference>
<protein>
    <recommendedName>
        <fullName evidence="4">NB-ARC domain-containing protein</fullName>
    </recommendedName>
</protein>
<gene>
    <name evidence="2" type="ORF">CISIN_1g0467642mg</name>
</gene>
<organism evidence="2 3">
    <name type="scientific">Citrus sinensis</name>
    <name type="common">Sweet orange</name>
    <name type="synonym">Citrus aurantium var. sinensis</name>
    <dbReference type="NCBI Taxonomy" id="2711"/>
    <lineage>
        <taxon>Eukaryota</taxon>
        <taxon>Viridiplantae</taxon>
        <taxon>Streptophyta</taxon>
        <taxon>Embryophyta</taxon>
        <taxon>Tracheophyta</taxon>
        <taxon>Spermatophyta</taxon>
        <taxon>Magnoliopsida</taxon>
        <taxon>eudicotyledons</taxon>
        <taxon>Gunneridae</taxon>
        <taxon>Pentapetalae</taxon>
        <taxon>rosids</taxon>
        <taxon>malvids</taxon>
        <taxon>Sapindales</taxon>
        <taxon>Rutaceae</taxon>
        <taxon>Aurantioideae</taxon>
        <taxon>Citrus</taxon>
    </lineage>
</organism>
<keyword evidence="1" id="KW-0611">Plant defense</keyword>
<evidence type="ECO:0000256" key="1">
    <source>
        <dbReference type="ARBA" id="ARBA00022821"/>
    </source>
</evidence>
<reference evidence="2 3" key="1">
    <citation type="submission" date="2014-04" db="EMBL/GenBank/DDBJ databases">
        <authorList>
            <consortium name="International Citrus Genome Consortium"/>
            <person name="Gmitter F."/>
            <person name="Chen C."/>
            <person name="Farmerie W."/>
            <person name="Harkins T."/>
            <person name="Desany B."/>
            <person name="Mohiuddin M."/>
            <person name="Kodira C."/>
            <person name="Borodovsky M."/>
            <person name="Lomsadze A."/>
            <person name="Burns P."/>
            <person name="Jenkins J."/>
            <person name="Prochnik S."/>
            <person name="Shu S."/>
            <person name="Chapman J."/>
            <person name="Pitluck S."/>
            <person name="Schmutz J."/>
            <person name="Rokhsar D."/>
        </authorList>
    </citation>
    <scope>NUCLEOTIDE SEQUENCE</scope>
</reference>
<dbReference type="PANTHER" id="PTHR36766:SF51">
    <property type="entry name" value="DISEASE RESISTANCE RPP13-LIKE PROTEIN 1"/>
    <property type="match status" value="1"/>
</dbReference>
<dbReference type="EMBL" id="KK784909">
    <property type="protein sequence ID" value="KDO64037.1"/>
    <property type="molecule type" value="Genomic_DNA"/>
</dbReference>